<dbReference type="EMBL" id="KZ819942">
    <property type="protein sequence ID" value="PWN50336.1"/>
    <property type="molecule type" value="Genomic_DNA"/>
</dbReference>
<accession>A0ACD0NX07</accession>
<protein>
    <submittedName>
        <fullName evidence="1">Beta-lactamase/transpeptidase-like protein</fullName>
    </submittedName>
</protein>
<evidence type="ECO:0000313" key="2">
    <source>
        <dbReference type="Proteomes" id="UP000245626"/>
    </source>
</evidence>
<keyword evidence="2" id="KW-1185">Reference proteome</keyword>
<evidence type="ECO:0000313" key="1">
    <source>
        <dbReference type="EMBL" id="PWN50336.1"/>
    </source>
</evidence>
<gene>
    <name evidence="1" type="ORF">IE53DRAFT_387362</name>
</gene>
<reference evidence="1 2" key="1">
    <citation type="journal article" date="2018" name="Mol. Biol. Evol.">
        <title>Broad Genomic Sampling Reveals a Smut Pathogenic Ancestry of the Fungal Clade Ustilaginomycotina.</title>
        <authorList>
            <person name="Kijpornyongpan T."/>
            <person name="Mondo S.J."/>
            <person name="Barry K."/>
            <person name="Sandor L."/>
            <person name="Lee J."/>
            <person name="Lipzen A."/>
            <person name="Pangilinan J."/>
            <person name="LaButti K."/>
            <person name="Hainaut M."/>
            <person name="Henrissat B."/>
            <person name="Grigoriev I.V."/>
            <person name="Spatafora J.W."/>
            <person name="Aime M.C."/>
        </authorList>
    </citation>
    <scope>NUCLEOTIDE SEQUENCE [LARGE SCALE GENOMIC DNA]</scope>
    <source>
        <strain evidence="1 2">SA 807</strain>
    </source>
</reference>
<sequence>MSASDLQAKVQAVADEATKDPHAATGVVGTVLYAADKDGKELAHVSSGVLEVGKPEPISKDTAFWIASCTKLVTAIAVLQLVEQNKLSLQDDAAKYCPQLAKLSMTDGSSPKKTPTVWNLVTHTCGVQYHFFNEKTLEWSEKNGVNAFDFGQNALDTPYAYEPGTKWEYGLGMDWAGQVVEAVSGLSLNDYFQKNIFAPLGIKDISFLPESSGLRPRLIPMHQRDLTTNKVAPSDRWTPTEDAKIELHSGGGGLFATAAEYAKILVALLNKGTHPTTGGTILKPETVDELVKPQLEGSLEQDLYKALEPTQPKFSRTIPALIAPGLPTQWAIGGVLNTVPIPPIGRSEQALSWCGIINTFWWIDFADGSCGITMGQVGPFLDAGMMQLCGQFEALVHQALKK</sequence>
<name>A0ACD0NX07_9BASI</name>
<proteinExistence type="predicted"/>
<organism evidence="1 2">
    <name type="scientific">Violaceomyces palustris</name>
    <dbReference type="NCBI Taxonomy" id="1673888"/>
    <lineage>
        <taxon>Eukaryota</taxon>
        <taxon>Fungi</taxon>
        <taxon>Dikarya</taxon>
        <taxon>Basidiomycota</taxon>
        <taxon>Ustilaginomycotina</taxon>
        <taxon>Ustilaginomycetes</taxon>
        <taxon>Violaceomycetales</taxon>
        <taxon>Violaceomycetaceae</taxon>
        <taxon>Violaceomyces</taxon>
    </lineage>
</organism>
<dbReference type="Proteomes" id="UP000245626">
    <property type="component" value="Unassembled WGS sequence"/>
</dbReference>